<evidence type="ECO:0000313" key="2">
    <source>
        <dbReference type="Proteomes" id="UP000178953"/>
    </source>
</evidence>
<evidence type="ECO:0000313" key="1">
    <source>
        <dbReference type="EMBL" id="OFJ52157.1"/>
    </source>
</evidence>
<reference evidence="1 2" key="1">
    <citation type="submission" date="2016-09" db="EMBL/GenBank/DDBJ databases">
        <title>genome sequence of Mycobacterium sp. 739 SCH.</title>
        <authorList>
            <person name="Greninger A.L."/>
            <person name="Qin X."/>
            <person name="Jerome K."/>
            <person name="Vora S."/>
            <person name="Quinn K."/>
        </authorList>
    </citation>
    <scope>NUCLEOTIDE SEQUENCE [LARGE SCALE GENOMIC DNA]</scope>
    <source>
        <strain evidence="1 2">SCH</strain>
    </source>
</reference>
<proteinExistence type="predicted"/>
<dbReference type="Proteomes" id="UP000178953">
    <property type="component" value="Unassembled WGS sequence"/>
</dbReference>
<protein>
    <submittedName>
        <fullName evidence="1">Uncharacterized protein</fullName>
    </submittedName>
</protein>
<organism evidence="1 2">
    <name type="scientific">Mycolicibacterium grossiae</name>
    <dbReference type="NCBI Taxonomy" id="1552759"/>
    <lineage>
        <taxon>Bacteria</taxon>
        <taxon>Bacillati</taxon>
        <taxon>Actinomycetota</taxon>
        <taxon>Actinomycetes</taxon>
        <taxon>Mycobacteriales</taxon>
        <taxon>Mycobacteriaceae</taxon>
        <taxon>Mycolicibacterium</taxon>
    </lineage>
</organism>
<sequence length="178" mass="19688">MRTPHLLASACTASDPEARYHQAELAIWDELVLSLAKFPQTWRSPEEGAMVLGEEVDELWDEIRGNRIGRARAEAAQVGAMALRFIADLYQPTGSAEIWYRTAADEQHAVLASVGPQDRPFSSSHEAFGFLKREYDALWSAIRFDEPARPFAARVAAMSVRFIAEITAASTPVAVAVR</sequence>
<accession>A0A1E8Q195</accession>
<name>A0A1E8Q195_9MYCO</name>
<comment type="caution">
    <text evidence="1">The sequence shown here is derived from an EMBL/GenBank/DDBJ whole genome shotgun (WGS) entry which is preliminary data.</text>
</comment>
<dbReference type="EMBL" id="MCHX01000046">
    <property type="protein sequence ID" value="OFJ52157.1"/>
    <property type="molecule type" value="Genomic_DNA"/>
</dbReference>
<dbReference type="AlphaFoldDB" id="A0A1E8Q195"/>
<keyword evidence="2" id="KW-1185">Reference proteome</keyword>
<gene>
    <name evidence="1" type="ORF">BEL07_18935</name>
</gene>